<sequence length="68" mass="8313">MVNYYGGYSGFGDFGYPFIGGFLGGLLGNVIYPNNYRYPYYYQPYPYYHYPRYNYPHYPRRGRHGRYY</sequence>
<evidence type="ECO:0000313" key="3">
    <source>
        <dbReference type="Proteomes" id="UP000287910"/>
    </source>
</evidence>
<dbReference type="RefSeq" id="WP_126660729.1">
    <property type="nucleotide sequence ID" value="NZ_RYYR01000043.1"/>
</dbReference>
<feature type="transmembrane region" description="Helical" evidence="1">
    <location>
        <begin position="14"/>
        <end position="32"/>
    </location>
</feature>
<dbReference type="EMBL" id="RYYR01000043">
    <property type="protein sequence ID" value="RUL46934.1"/>
    <property type="molecule type" value="Genomic_DNA"/>
</dbReference>
<organism evidence="2 3">
    <name type="scientific">Lysinibacillus antri</name>
    <dbReference type="NCBI Taxonomy" id="2498145"/>
    <lineage>
        <taxon>Bacteria</taxon>
        <taxon>Bacillati</taxon>
        <taxon>Bacillota</taxon>
        <taxon>Bacilli</taxon>
        <taxon>Bacillales</taxon>
        <taxon>Bacillaceae</taxon>
        <taxon>Lysinibacillus</taxon>
    </lineage>
</organism>
<keyword evidence="1" id="KW-0812">Transmembrane</keyword>
<evidence type="ECO:0000313" key="2">
    <source>
        <dbReference type="EMBL" id="RUL46934.1"/>
    </source>
</evidence>
<keyword evidence="1" id="KW-1133">Transmembrane helix</keyword>
<comment type="caution">
    <text evidence="2">The sequence shown here is derived from an EMBL/GenBank/DDBJ whole genome shotgun (WGS) entry which is preliminary data.</text>
</comment>
<evidence type="ECO:0000256" key="1">
    <source>
        <dbReference type="SAM" id="Phobius"/>
    </source>
</evidence>
<dbReference type="Proteomes" id="UP000287910">
    <property type="component" value="Unassembled WGS sequence"/>
</dbReference>
<dbReference type="AlphaFoldDB" id="A0A432L722"/>
<gene>
    <name evidence="2" type="ORF">EK386_18850</name>
</gene>
<keyword evidence="1" id="KW-0472">Membrane</keyword>
<keyword evidence="3" id="KW-1185">Reference proteome</keyword>
<proteinExistence type="predicted"/>
<accession>A0A432L722</accession>
<reference evidence="2 3" key="1">
    <citation type="submission" date="2018-12" db="EMBL/GenBank/DDBJ databases">
        <title>Lysinibacillus antri sp. nov., isolated from a cave soil.</title>
        <authorList>
            <person name="Narsing Rao M.P."/>
            <person name="Zhang H."/>
            <person name="Dong Z.-Y."/>
            <person name="Niu X.-K."/>
            <person name="Zhang K."/>
            <person name="Fang B.-Z."/>
            <person name="Kang Y.-Q."/>
            <person name="Xiao M."/>
            <person name="Li W.-J."/>
        </authorList>
    </citation>
    <scope>NUCLEOTIDE SEQUENCE [LARGE SCALE GENOMIC DNA]</scope>
    <source>
        <strain evidence="2 3">SYSU K30002</strain>
    </source>
</reference>
<protein>
    <submittedName>
        <fullName evidence="2">Uncharacterized protein</fullName>
    </submittedName>
</protein>
<name>A0A432L722_9BACI</name>